<dbReference type="AlphaFoldDB" id="A0A1W1H7K2"/>
<keyword evidence="2" id="KW-1185">Reference proteome</keyword>
<reference evidence="1 2" key="1">
    <citation type="submission" date="2017-03" db="EMBL/GenBank/DDBJ databases">
        <authorList>
            <person name="Afonso C.L."/>
            <person name="Miller P.J."/>
            <person name="Scott M.A."/>
            <person name="Spackman E."/>
            <person name="Goraichik I."/>
            <person name="Dimitrov K.M."/>
            <person name="Suarez D.L."/>
            <person name="Swayne D.E."/>
        </authorList>
    </citation>
    <scope>NUCLEOTIDE SEQUENCE [LARGE SCALE GENOMIC DNA]</scope>
    <source>
        <strain evidence="1">PRJEB14757</strain>
    </source>
</reference>
<evidence type="ECO:0000313" key="1">
    <source>
        <dbReference type="EMBL" id="SLM28452.1"/>
    </source>
</evidence>
<organism evidence="1 2">
    <name type="scientific">Desulfamplus magnetovallimortis</name>
    <dbReference type="NCBI Taxonomy" id="1246637"/>
    <lineage>
        <taxon>Bacteria</taxon>
        <taxon>Pseudomonadati</taxon>
        <taxon>Thermodesulfobacteriota</taxon>
        <taxon>Desulfobacteria</taxon>
        <taxon>Desulfobacterales</taxon>
        <taxon>Desulfobacteraceae</taxon>
        <taxon>Desulfamplus</taxon>
    </lineage>
</organism>
<accession>A0A1W1H7K2</accession>
<sequence>MIQNLIFNNILNFNYNEEVYYALRKCFGIESVFCFYCFSEQLAGLRSKHG</sequence>
<dbReference type="STRING" id="1246637.MTBBW1_1370003"/>
<dbReference type="EMBL" id="FWEV01000043">
    <property type="protein sequence ID" value="SLM28452.1"/>
    <property type="molecule type" value="Genomic_DNA"/>
</dbReference>
<name>A0A1W1H7K2_9BACT</name>
<proteinExistence type="predicted"/>
<evidence type="ECO:0000313" key="2">
    <source>
        <dbReference type="Proteomes" id="UP000191931"/>
    </source>
</evidence>
<dbReference type="Proteomes" id="UP000191931">
    <property type="component" value="Unassembled WGS sequence"/>
</dbReference>
<protein>
    <submittedName>
        <fullName evidence="1">Uncharacterized protein</fullName>
    </submittedName>
</protein>
<gene>
    <name evidence="1" type="ORF">MTBBW1_1370003</name>
</gene>